<sequence length="342" mass="38300">MNHNDINRLRMGRPKWLGYGIAVVGMHILGLAFLMLGSSDHPELLGMGFLTYTLGLRHAFDIDHIAAIDNTVRKLLHQKKDATGIGFFFSLGHSSVVFLMTLFTIVAMNFVQHKLPQFQEVGGIIGTTVSGVFLLFIGLINLYIWYDIYQVFIRMRRGVYNPETLEQLLVSRGLIARFANPLYRFINRSWHVFPLGFLFGLGFDTASEVALLAISAGAVRETIPLTGILSLPILFAAGMSLLDTLDGVFMSNAYSWAFATPLRKIYYNLTITGISVVAALFIGLVEITQVLSPKIGMDGRFWNWVHSLDLNGFGYLLVFLFVLIWTISFGVWKYLGLEKQGT</sequence>
<keyword evidence="4" id="KW-0533">Nickel</keyword>
<evidence type="ECO:0000256" key="1">
    <source>
        <dbReference type="ARBA" id="ARBA00004127"/>
    </source>
</evidence>
<evidence type="ECO:0000256" key="8">
    <source>
        <dbReference type="RuleBase" id="RU362101"/>
    </source>
</evidence>
<dbReference type="Proteomes" id="UP000184148">
    <property type="component" value="Unassembled WGS sequence"/>
</dbReference>
<feature type="transmembrane region" description="Helical" evidence="8">
    <location>
        <begin position="192"/>
        <end position="213"/>
    </location>
</feature>
<keyword evidence="10" id="KW-1185">Reference proteome</keyword>
<dbReference type="NCBIfam" id="TIGR00802">
    <property type="entry name" value="nico"/>
    <property type="match status" value="1"/>
</dbReference>
<dbReference type="PANTHER" id="PTHR31611:SF0">
    <property type="entry name" value="HIGH-AFFINITY NICKEL TRANSPORT PROTEIN NIC1"/>
    <property type="match status" value="1"/>
</dbReference>
<evidence type="ECO:0000313" key="10">
    <source>
        <dbReference type="Proteomes" id="UP000184148"/>
    </source>
</evidence>
<dbReference type="AlphaFoldDB" id="A0A1M5ADM7"/>
<dbReference type="STRING" id="1121429.SAMN02745133_02241"/>
<evidence type="ECO:0000256" key="4">
    <source>
        <dbReference type="ARBA" id="ARBA00022596"/>
    </source>
</evidence>
<evidence type="ECO:0000256" key="5">
    <source>
        <dbReference type="ARBA" id="ARBA00022692"/>
    </source>
</evidence>
<dbReference type="Pfam" id="PF03824">
    <property type="entry name" value="NicO"/>
    <property type="match status" value="1"/>
</dbReference>
<dbReference type="PANTHER" id="PTHR31611">
    <property type="entry name" value="HIGH-AFFINITY NICKEL TRANSPORT PROTEIN NIC1"/>
    <property type="match status" value="1"/>
</dbReference>
<keyword evidence="5 8" id="KW-0812">Transmembrane</keyword>
<feature type="transmembrane region" description="Helical" evidence="8">
    <location>
        <begin position="16"/>
        <end position="37"/>
    </location>
</feature>
<feature type="transmembrane region" description="Helical" evidence="8">
    <location>
        <begin position="265"/>
        <end position="291"/>
    </location>
</feature>
<feature type="transmembrane region" description="Helical" evidence="8">
    <location>
        <begin position="85"/>
        <end position="111"/>
    </location>
</feature>
<protein>
    <recommendedName>
        <fullName evidence="8">Nickel/cobalt efflux system</fullName>
    </recommendedName>
</protein>
<accession>A0A1M5ADM7</accession>
<evidence type="ECO:0000256" key="2">
    <source>
        <dbReference type="ARBA" id="ARBA00010892"/>
    </source>
</evidence>
<evidence type="ECO:0000256" key="3">
    <source>
        <dbReference type="ARBA" id="ARBA00022448"/>
    </source>
</evidence>
<dbReference type="RefSeq" id="WP_073239478.1">
    <property type="nucleotide sequence ID" value="NZ_FQUY01000017.1"/>
</dbReference>
<evidence type="ECO:0000256" key="7">
    <source>
        <dbReference type="ARBA" id="ARBA00023136"/>
    </source>
</evidence>
<gene>
    <name evidence="9" type="ORF">SAMN02745133_02241</name>
</gene>
<comment type="similarity">
    <text evidence="2 8">Belongs to the NiCoT transporter (TC 2.A.52) family.</text>
</comment>
<evidence type="ECO:0000313" key="9">
    <source>
        <dbReference type="EMBL" id="SHF28217.1"/>
    </source>
</evidence>
<feature type="transmembrane region" description="Helical" evidence="8">
    <location>
        <begin position="123"/>
        <end position="146"/>
    </location>
</feature>
<dbReference type="InterPro" id="IPR004688">
    <property type="entry name" value="Ni/Co_transpt"/>
</dbReference>
<dbReference type="OrthoDB" id="9776706at2"/>
<feature type="transmembrane region" description="Helical" evidence="8">
    <location>
        <begin position="312"/>
        <end position="332"/>
    </location>
</feature>
<name>A0A1M5ADM7_9FIRM</name>
<dbReference type="InterPro" id="IPR011541">
    <property type="entry name" value="Ni/Co_transpt_high_affinity"/>
</dbReference>
<keyword evidence="6 8" id="KW-1133">Transmembrane helix</keyword>
<comment type="subcellular location">
    <subcellularLocation>
        <location evidence="8">Cell membrane</location>
        <topology evidence="8">Multi-pass membrane protein</topology>
    </subcellularLocation>
    <subcellularLocation>
        <location evidence="1">Endomembrane system</location>
        <topology evidence="1">Multi-pass membrane protein</topology>
    </subcellularLocation>
</comment>
<evidence type="ECO:0000256" key="6">
    <source>
        <dbReference type="ARBA" id="ARBA00022989"/>
    </source>
</evidence>
<organism evidence="9 10">
    <name type="scientific">Desulforamulus putei DSM 12395</name>
    <dbReference type="NCBI Taxonomy" id="1121429"/>
    <lineage>
        <taxon>Bacteria</taxon>
        <taxon>Bacillati</taxon>
        <taxon>Bacillota</taxon>
        <taxon>Clostridia</taxon>
        <taxon>Eubacteriales</taxon>
        <taxon>Peptococcaceae</taxon>
        <taxon>Desulforamulus</taxon>
    </lineage>
</organism>
<keyword evidence="7 8" id="KW-0472">Membrane</keyword>
<dbReference type="EMBL" id="FQUY01000017">
    <property type="protein sequence ID" value="SHF28217.1"/>
    <property type="molecule type" value="Genomic_DNA"/>
</dbReference>
<keyword evidence="3 8" id="KW-0813">Transport</keyword>
<feature type="transmembrane region" description="Helical" evidence="8">
    <location>
        <begin position="225"/>
        <end position="245"/>
    </location>
</feature>
<dbReference type="GO" id="GO:0015099">
    <property type="term" value="F:nickel cation transmembrane transporter activity"/>
    <property type="evidence" value="ECO:0007669"/>
    <property type="project" value="UniProtKB-UniRule"/>
</dbReference>
<proteinExistence type="inferred from homology"/>
<dbReference type="GO" id="GO:0005886">
    <property type="term" value="C:plasma membrane"/>
    <property type="evidence" value="ECO:0007669"/>
    <property type="project" value="UniProtKB-SubCell"/>
</dbReference>
<reference evidence="10" key="1">
    <citation type="submission" date="2016-11" db="EMBL/GenBank/DDBJ databases">
        <authorList>
            <person name="Varghese N."/>
            <person name="Submissions S."/>
        </authorList>
    </citation>
    <scope>NUCLEOTIDE SEQUENCE [LARGE SCALE GENOMIC DNA]</scope>
    <source>
        <strain evidence="10">DSM 12395</strain>
    </source>
</reference>
<dbReference type="GO" id="GO:0012505">
    <property type="term" value="C:endomembrane system"/>
    <property type="evidence" value="ECO:0007669"/>
    <property type="project" value="UniProtKB-SubCell"/>
</dbReference>